<dbReference type="Proteomes" id="UP000579812">
    <property type="component" value="Unassembled WGS sequence"/>
</dbReference>
<dbReference type="GO" id="GO:0045202">
    <property type="term" value="C:synapse"/>
    <property type="evidence" value="ECO:0007669"/>
    <property type="project" value="UniProtKB-SubCell"/>
</dbReference>
<keyword evidence="16" id="KW-0496">Mitochondrion</keyword>
<evidence type="ECO:0000256" key="10">
    <source>
        <dbReference type="ARBA" id="ARBA00022775"/>
    </source>
</evidence>
<dbReference type="InterPro" id="IPR050479">
    <property type="entry name" value="CYP11_CYP27_families"/>
</dbReference>
<feature type="compositionally biased region" description="Basic residues" evidence="22">
    <location>
        <begin position="29"/>
        <end position="43"/>
    </location>
</feature>
<dbReference type="GO" id="GO:0034650">
    <property type="term" value="P:cortisol metabolic process"/>
    <property type="evidence" value="ECO:0007669"/>
    <property type="project" value="TreeGrafter"/>
</dbReference>
<dbReference type="InterPro" id="IPR002401">
    <property type="entry name" value="Cyt_P450_E_grp-I"/>
</dbReference>
<dbReference type="GO" id="GO:0004507">
    <property type="term" value="F:steroid 11-beta-monooxygenase activity"/>
    <property type="evidence" value="ECO:0007669"/>
    <property type="project" value="UniProtKB-EC"/>
</dbReference>
<evidence type="ECO:0000256" key="4">
    <source>
        <dbReference type="ARBA" id="ARBA00010617"/>
    </source>
</evidence>
<dbReference type="PRINTS" id="PR00463">
    <property type="entry name" value="EP450I"/>
</dbReference>
<dbReference type="Gene3D" id="1.10.630.10">
    <property type="entry name" value="Cytochrome P450"/>
    <property type="match status" value="1"/>
</dbReference>
<evidence type="ECO:0000256" key="22">
    <source>
        <dbReference type="SAM" id="MobiDB-lite"/>
    </source>
</evidence>
<accession>A0A7J6C5S5</accession>
<keyword evidence="10" id="KW-0532">Neurotransmitter transport</keyword>
<keyword evidence="18" id="KW-0755">Steroidogenesis</keyword>
<comment type="similarity">
    <text evidence="3">Belongs to the complexin/synaphin family.</text>
</comment>
<evidence type="ECO:0000256" key="11">
    <source>
        <dbReference type="ARBA" id="ARBA00022946"/>
    </source>
</evidence>
<evidence type="ECO:0000256" key="2">
    <source>
        <dbReference type="ARBA" id="ARBA00004325"/>
    </source>
</evidence>
<evidence type="ECO:0000256" key="3">
    <source>
        <dbReference type="ARBA" id="ARBA00005396"/>
    </source>
</evidence>
<proteinExistence type="inferred from homology"/>
<dbReference type="CDD" id="cd22809">
    <property type="entry name" value="Complexin_NTD_CPLX_III_IV"/>
    <property type="match status" value="1"/>
</dbReference>
<dbReference type="Pfam" id="PF05835">
    <property type="entry name" value="Synaphin"/>
    <property type="match status" value="1"/>
</dbReference>
<dbReference type="PRINTS" id="PR00385">
    <property type="entry name" value="P450"/>
</dbReference>
<sequence length="720" mass="80920">MESALKKSLLAPIKTLKFCVSGEKLPSGRTRHGAWRGSKRQGSKGRSCVPDPRLLRSYQAELERERKLREAVNAQKNAERAAMRAHFRRKYQLTKNAKDAEQLRAAGGKVCLPRDLAKMVSHEAPAKDDSFRLRSAFQSLSLSTGIFTGKPSRVPSSANETQPCRVIGQEDRQEALLCVKAVQSDQIESERSSMLSSRLRPPPSSVRSLCVCEDAVTERALQRRSGGRVRGFQEIPHTGSSGWINLLRFWKDGRFSLLHKHMENTFRRLGPIYREYLGSQSSVNIMLPTDIGELFRSEGLHPRRMTLQPWATHRETRRHSKGVFLKNGTEWRSDRLLLNREVMVTSAVHRFLPLLDDVAQDFCRSLRHRVQTEGVGETGQRSMTLDPSPDLFRFALEASCHVLYGERIGLFSSSPSEESERFIWAVERMLATTPPLLYLPPRLLLRLHAPLWTQHATAWDHIFSHAEARIQRGYQRLQTPVGGASDGRFPGVLGQLMEAGQLSLELIKANITELMAGGVDTTAVPLQFALFELARNPGVQERVRAQVLASWEQASGNPQKALQGAPLLKGTVKETLRLYPVGITVQRYPVRDIVLQNYHVPAGTLVQVCLYPLGRSAEVFEGPERFEPSRWGSESAAGAGFRSLAFGFGSRQCVGRRIAENEMQLLLLHVALQKISVSPEVLSSGWRLLQQQDTLSLFLFQRIRVVLLSQSDSFCTKIRL</sequence>
<name>A0A7J6C5S5_9TELE</name>
<dbReference type="GO" id="GO:0020037">
    <property type="term" value="F:heme binding"/>
    <property type="evidence" value="ECO:0007669"/>
    <property type="project" value="InterPro"/>
</dbReference>
<dbReference type="InterPro" id="IPR008849">
    <property type="entry name" value="Synaphin"/>
</dbReference>
<gene>
    <name evidence="23" type="ORF">G5714_015540</name>
</gene>
<evidence type="ECO:0000256" key="5">
    <source>
        <dbReference type="ARBA" id="ARBA00012767"/>
    </source>
</evidence>
<dbReference type="GO" id="GO:0008203">
    <property type="term" value="P:cholesterol metabolic process"/>
    <property type="evidence" value="ECO:0007669"/>
    <property type="project" value="TreeGrafter"/>
</dbReference>
<dbReference type="InterPro" id="IPR001128">
    <property type="entry name" value="Cyt_P450"/>
</dbReference>
<dbReference type="GO" id="GO:0006700">
    <property type="term" value="P:C21-steroid hormone biosynthetic process"/>
    <property type="evidence" value="ECO:0007669"/>
    <property type="project" value="TreeGrafter"/>
</dbReference>
<evidence type="ECO:0000256" key="9">
    <source>
        <dbReference type="ARBA" id="ARBA00022723"/>
    </source>
</evidence>
<dbReference type="Pfam" id="PF00067">
    <property type="entry name" value="p450"/>
    <property type="match status" value="1"/>
</dbReference>
<feature type="region of interest" description="Disordered" evidence="22">
    <location>
        <begin position="27"/>
        <end position="50"/>
    </location>
</feature>
<dbReference type="InterPro" id="IPR017972">
    <property type="entry name" value="Cyt_P450_CS"/>
</dbReference>
<dbReference type="GO" id="GO:0006887">
    <property type="term" value="P:exocytosis"/>
    <property type="evidence" value="ECO:0007669"/>
    <property type="project" value="UniProtKB-KW"/>
</dbReference>
<evidence type="ECO:0000256" key="6">
    <source>
        <dbReference type="ARBA" id="ARBA00022448"/>
    </source>
</evidence>
<keyword evidence="15" id="KW-0503">Monooxygenase</keyword>
<organism evidence="23 24">
    <name type="scientific">Onychostoma macrolepis</name>
    <dbReference type="NCBI Taxonomy" id="369639"/>
    <lineage>
        <taxon>Eukaryota</taxon>
        <taxon>Metazoa</taxon>
        <taxon>Chordata</taxon>
        <taxon>Craniata</taxon>
        <taxon>Vertebrata</taxon>
        <taxon>Euteleostomi</taxon>
        <taxon>Actinopterygii</taxon>
        <taxon>Neopterygii</taxon>
        <taxon>Teleostei</taxon>
        <taxon>Ostariophysi</taxon>
        <taxon>Cypriniformes</taxon>
        <taxon>Cyprinidae</taxon>
        <taxon>Acrossocheilinae</taxon>
        <taxon>Onychostoma</taxon>
    </lineage>
</organism>
<evidence type="ECO:0000256" key="13">
    <source>
        <dbReference type="ARBA" id="ARBA00023004"/>
    </source>
</evidence>
<evidence type="ECO:0000256" key="21">
    <source>
        <dbReference type="PIRSR" id="PIRSR602401-1"/>
    </source>
</evidence>
<comment type="caution">
    <text evidence="23">The sequence shown here is derived from an EMBL/GenBank/DDBJ whole genome shotgun (WGS) entry which is preliminary data.</text>
</comment>
<evidence type="ECO:0000313" key="23">
    <source>
        <dbReference type="EMBL" id="KAF4102657.1"/>
    </source>
</evidence>
<keyword evidence="11" id="KW-0809">Transit peptide</keyword>
<dbReference type="GO" id="GO:0006704">
    <property type="term" value="P:glucocorticoid biosynthetic process"/>
    <property type="evidence" value="ECO:0007669"/>
    <property type="project" value="TreeGrafter"/>
</dbReference>
<comment type="cofactor">
    <cofactor evidence="1 21">
        <name>heme</name>
        <dbReference type="ChEBI" id="CHEBI:30413"/>
    </cofactor>
</comment>
<keyword evidence="13 21" id="KW-0408">Iron</keyword>
<keyword evidence="8 21" id="KW-0349">Heme</keyword>
<keyword evidence="17" id="KW-0472">Membrane</keyword>
<keyword evidence="12" id="KW-0560">Oxidoreductase</keyword>
<evidence type="ECO:0000256" key="16">
    <source>
        <dbReference type="ARBA" id="ARBA00023128"/>
    </source>
</evidence>
<dbReference type="GO" id="GO:0071375">
    <property type="term" value="P:cellular response to peptide hormone stimulus"/>
    <property type="evidence" value="ECO:0007669"/>
    <property type="project" value="TreeGrafter"/>
</dbReference>
<keyword evidence="6" id="KW-0813">Transport</keyword>
<dbReference type="GO" id="GO:0005506">
    <property type="term" value="F:iron ion binding"/>
    <property type="evidence" value="ECO:0007669"/>
    <property type="project" value="InterPro"/>
</dbReference>
<dbReference type="InterPro" id="IPR036396">
    <property type="entry name" value="Cyt_P450_sf"/>
</dbReference>
<evidence type="ECO:0000256" key="18">
    <source>
        <dbReference type="ARBA" id="ARBA00023250"/>
    </source>
</evidence>
<reference evidence="23 24" key="1">
    <citation type="submission" date="2020-04" db="EMBL/GenBank/DDBJ databases">
        <title>Chromosome-level genome assembly of a cyprinid fish Onychostoma macrolepis by integration of Nanopore Sequencing, Bionano and Hi-C technology.</title>
        <authorList>
            <person name="Wang D."/>
        </authorList>
    </citation>
    <scope>NUCLEOTIDE SEQUENCE [LARGE SCALE GENOMIC DNA]</scope>
    <source>
        <strain evidence="23">SWU-2019</strain>
        <tissue evidence="23">Muscle</tissue>
    </source>
</reference>
<dbReference type="SUPFAM" id="SSF48264">
    <property type="entry name" value="Cytochrome P450"/>
    <property type="match status" value="1"/>
</dbReference>
<evidence type="ECO:0000256" key="17">
    <source>
        <dbReference type="ARBA" id="ARBA00023136"/>
    </source>
</evidence>
<evidence type="ECO:0000256" key="7">
    <source>
        <dbReference type="ARBA" id="ARBA00022483"/>
    </source>
</evidence>
<keyword evidence="7" id="KW-0268">Exocytosis</keyword>
<evidence type="ECO:0000256" key="19">
    <source>
        <dbReference type="ARBA" id="ARBA00034103"/>
    </source>
</evidence>
<comment type="similarity">
    <text evidence="4">Belongs to the cytochrome P450 family.</text>
</comment>
<dbReference type="AlphaFoldDB" id="A0A7J6C5S5"/>
<dbReference type="PANTHER" id="PTHR24279">
    <property type="entry name" value="CYTOCHROME P450"/>
    <property type="match status" value="1"/>
</dbReference>
<feature type="binding site" description="axial binding residue" evidence="21">
    <location>
        <position position="653"/>
    </location>
    <ligand>
        <name>heme</name>
        <dbReference type="ChEBI" id="CHEBI:30413"/>
    </ligand>
    <ligandPart>
        <name>Fe</name>
        <dbReference type="ChEBI" id="CHEBI:18248"/>
    </ligandPart>
</feature>
<evidence type="ECO:0000313" key="24">
    <source>
        <dbReference type="Proteomes" id="UP000579812"/>
    </source>
</evidence>
<dbReference type="EC" id="1.14.15.4" evidence="5"/>
<keyword evidence="9 21" id="KW-0479">Metal-binding</keyword>
<evidence type="ECO:0000256" key="1">
    <source>
        <dbReference type="ARBA" id="ARBA00001971"/>
    </source>
</evidence>
<dbReference type="PROSITE" id="PS00086">
    <property type="entry name" value="CYTOCHROME_P450"/>
    <property type="match status" value="1"/>
</dbReference>
<comment type="subcellular location">
    <subcellularLocation>
        <location evidence="2">Mitochondrion membrane</location>
    </subcellularLocation>
    <subcellularLocation>
        <location evidence="19">Synapse</location>
    </subcellularLocation>
</comment>
<dbReference type="GO" id="GO:0005743">
    <property type="term" value="C:mitochondrial inner membrane"/>
    <property type="evidence" value="ECO:0007669"/>
    <property type="project" value="TreeGrafter"/>
</dbReference>
<evidence type="ECO:0000256" key="14">
    <source>
        <dbReference type="ARBA" id="ARBA00023018"/>
    </source>
</evidence>
<dbReference type="GO" id="GO:0019905">
    <property type="term" value="F:syntaxin binding"/>
    <property type="evidence" value="ECO:0007669"/>
    <property type="project" value="InterPro"/>
</dbReference>
<keyword evidence="24" id="KW-1185">Reference proteome</keyword>
<evidence type="ECO:0000256" key="20">
    <source>
        <dbReference type="ARBA" id="ARBA00042800"/>
    </source>
</evidence>
<keyword evidence="14" id="KW-0770">Synapse</keyword>
<evidence type="ECO:0000256" key="15">
    <source>
        <dbReference type="ARBA" id="ARBA00023033"/>
    </source>
</evidence>
<evidence type="ECO:0000256" key="12">
    <source>
        <dbReference type="ARBA" id="ARBA00023002"/>
    </source>
</evidence>
<evidence type="ECO:0000256" key="8">
    <source>
        <dbReference type="ARBA" id="ARBA00022617"/>
    </source>
</evidence>
<dbReference type="EMBL" id="JAAMOB010000016">
    <property type="protein sequence ID" value="KAF4102657.1"/>
    <property type="molecule type" value="Genomic_DNA"/>
</dbReference>
<dbReference type="PANTHER" id="PTHR24279:SF1">
    <property type="entry name" value="CYTOCHROME P450 11B2, MITOCHONDRIAL"/>
    <property type="match status" value="1"/>
</dbReference>
<dbReference type="GO" id="GO:0006836">
    <property type="term" value="P:neurotransmitter transport"/>
    <property type="evidence" value="ECO:0007669"/>
    <property type="project" value="UniProtKB-KW"/>
</dbReference>
<protein>
    <recommendedName>
        <fullName evidence="5">steroid 11beta-monooxygenase</fullName>
        <ecNumber evidence="5">1.14.15.4</ecNumber>
    </recommendedName>
    <alternativeName>
        <fullName evidence="20">Cytochrome P450C11</fullName>
    </alternativeName>
</protein>